<proteinExistence type="predicted"/>
<feature type="signal peptide" evidence="1">
    <location>
        <begin position="1"/>
        <end position="19"/>
    </location>
</feature>
<comment type="caution">
    <text evidence="2">The sequence shown here is derived from an EMBL/GenBank/DDBJ whole genome shotgun (WGS) entry which is preliminary data.</text>
</comment>
<dbReference type="AlphaFoldDB" id="A0A9W7ZUS8"/>
<keyword evidence="1" id="KW-0732">Signal</keyword>
<dbReference type="GO" id="GO:0008843">
    <property type="term" value="F:endochitinase activity"/>
    <property type="evidence" value="ECO:0007669"/>
    <property type="project" value="UniProtKB-EC"/>
</dbReference>
<evidence type="ECO:0000313" key="3">
    <source>
        <dbReference type="Proteomes" id="UP001150569"/>
    </source>
</evidence>
<gene>
    <name evidence="2" type="primary">CHT2_7</name>
    <name evidence="2" type="ORF">IWQ60_010330</name>
</gene>
<dbReference type="OrthoDB" id="3245589at2759"/>
<name>A0A9W7ZUS8_9FUNG</name>
<sequence length="100" mass="11134">MWAPYLCFLGLGVPLLTLAAQSQRTSTVSYPDRADFAVDLSAVATEPRVAQLDDPPACRPNLVMYWGQNSWGGQHLDDPANWEKDIDYYCQDDTVDVIIA</sequence>
<dbReference type="EC" id="3.2.1.14" evidence="2"/>
<dbReference type="EMBL" id="JANBPT010000976">
    <property type="protein sequence ID" value="KAJ1911032.1"/>
    <property type="molecule type" value="Genomic_DNA"/>
</dbReference>
<feature type="non-terminal residue" evidence="2">
    <location>
        <position position="100"/>
    </location>
</feature>
<dbReference type="Proteomes" id="UP001150569">
    <property type="component" value="Unassembled WGS sequence"/>
</dbReference>
<keyword evidence="2" id="KW-0378">Hydrolase</keyword>
<protein>
    <submittedName>
        <fullName evidence="2">Chitinase 2</fullName>
        <ecNumber evidence="2">3.2.1.14</ecNumber>
    </submittedName>
</protein>
<evidence type="ECO:0000313" key="2">
    <source>
        <dbReference type="EMBL" id="KAJ1911032.1"/>
    </source>
</evidence>
<feature type="chain" id="PRO_5040822742" evidence="1">
    <location>
        <begin position="20"/>
        <end position="100"/>
    </location>
</feature>
<accession>A0A9W7ZUS8</accession>
<keyword evidence="2" id="KW-0326">Glycosidase</keyword>
<evidence type="ECO:0000256" key="1">
    <source>
        <dbReference type="SAM" id="SignalP"/>
    </source>
</evidence>
<reference evidence="2" key="1">
    <citation type="submission" date="2022-07" db="EMBL/GenBank/DDBJ databases">
        <title>Phylogenomic reconstructions and comparative analyses of Kickxellomycotina fungi.</title>
        <authorList>
            <person name="Reynolds N.K."/>
            <person name="Stajich J.E."/>
            <person name="Barry K."/>
            <person name="Grigoriev I.V."/>
            <person name="Crous P."/>
            <person name="Smith M.E."/>
        </authorList>
    </citation>
    <scope>NUCLEOTIDE SEQUENCE</scope>
    <source>
        <strain evidence="2">RSA 861</strain>
    </source>
</reference>
<keyword evidence="3" id="KW-1185">Reference proteome</keyword>
<organism evidence="2 3">
    <name type="scientific">Tieghemiomyces parasiticus</name>
    <dbReference type="NCBI Taxonomy" id="78921"/>
    <lineage>
        <taxon>Eukaryota</taxon>
        <taxon>Fungi</taxon>
        <taxon>Fungi incertae sedis</taxon>
        <taxon>Zoopagomycota</taxon>
        <taxon>Kickxellomycotina</taxon>
        <taxon>Dimargaritomycetes</taxon>
        <taxon>Dimargaritales</taxon>
        <taxon>Dimargaritaceae</taxon>
        <taxon>Tieghemiomyces</taxon>
    </lineage>
</organism>